<feature type="transmembrane region" description="Helical" evidence="1">
    <location>
        <begin position="21"/>
        <end position="39"/>
    </location>
</feature>
<accession>A0A162MQL3</accession>
<dbReference type="Proteomes" id="UP000077051">
    <property type="component" value="Unassembled WGS sequence"/>
</dbReference>
<dbReference type="VEuPathDB" id="FungiDB:MUCCIDRAFT_79432"/>
<proteinExistence type="predicted"/>
<sequence length="481" mass="53552">MPKKDTTIDEIKVQSRSFLTRFGTVLSILTGLVLFTYVATFSKYGYSRTATAHHAFLDYPNEISTKEALEISKFMESLDTMWKKDLRIFYPFDREIEQSQEEYWAKEVDVKDPHKRSQVIQNIAEDLGLPASKFPVHSPKATGVSGIIHGGLPKPTASVKMGIANPPDYLKIKQPPRAHVPECDPSKLHHEKTKILAFSPSQFKTTNIKLDGLFSEGGRINIRTASAIEDIGNVQGNVKINFTLLAQNEDVLTHISVSEIDNDAKGSKSIHINNHHPSVLKSCLVYQLDIVLPSKMNAYDGLHLIVNHANRIEGDLKNVVFKDFSVGLGRGAIKFKDLKAENIKVGTLNGIVLGNYLPIKTLGAASVHGATRIEIAPQSKYVKSTVVSLNGPVKTIYTKDSESLSKNSNFIAHCWLCEPNVISAKNPKGIHITSSRLIDKLYAPQLLSDQEIQYYSSLITIRSFKDWELSFLGNVLITLWI</sequence>
<keyword evidence="1" id="KW-0812">Transmembrane</keyword>
<name>A0A162MQL3_MUCCL</name>
<organism evidence="2 3">
    <name type="scientific">Mucor lusitanicus CBS 277.49</name>
    <dbReference type="NCBI Taxonomy" id="747725"/>
    <lineage>
        <taxon>Eukaryota</taxon>
        <taxon>Fungi</taxon>
        <taxon>Fungi incertae sedis</taxon>
        <taxon>Mucoromycota</taxon>
        <taxon>Mucoromycotina</taxon>
        <taxon>Mucoromycetes</taxon>
        <taxon>Mucorales</taxon>
        <taxon>Mucorineae</taxon>
        <taxon>Mucoraceae</taxon>
        <taxon>Mucor</taxon>
    </lineage>
</organism>
<protein>
    <submittedName>
        <fullName evidence="2">Uncharacterized protein</fullName>
    </submittedName>
</protein>
<dbReference type="EMBL" id="AMYB01000003">
    <property type="protein sequence ID" value="OAD04315.1"/>
    <property type="molecule type" value="Genomic_DNA"/>
</dbReference>
<dbReference type="OrthoDB" id="2224620at2759"/>
<gene>
    <name evidence="2" type="ORF">MUCCIDRAFT_79432</name>
</gene>
<keyword evidence="1" id="KW-0472">Membrane</keyword>
<dbReference type="AlphaFoldDB" id="A0A162MQL3"/>
<evidence type="ECO:0000313" key="2">
    <source>
        <dbReference type="EMBL" id="OAD04315.1"/>
    </source>
</evidence>
<keyword evidence="3" id="KW-1185">Reference proteome</keyword>
<keyword evidence="1" id="KW-1133">Transmembrane helix</keyword>
<evidence type="ECO:0000313" key="3">
    <source>
        <dbReference type="Proteomes" id="UP000077051"/>
    </source>
</evidence>
<evidence type="ECO:0000256" key="1">
    <source>
        <dbReference type="SAM" id="Phobius"/>
    </source>
</evidence>
<comment type="caution">
    <text evidence="2">The sequence shown here is derived from an EMBL/GenBank/DDBJ whole genome shotgun (WGS) entry which is preliminary data.</text>
</comment>
<dbReference type="STRING" id="747725.A0A162MQL3"/>
<reference evidence="2 3" key="1">
    <citation type="submission" date="2015-06" db="EMBL/GenBank/DDBJ databases">
        <title>Expansion of signal transduction pathways in fungi by whole-genome duplication.</title>
        <authorList>
            <consortium name="DOE Joint Genome Institute"/>
            <person name="Corrochano L.M."/>
            <person name="Kuo A."/>
            <person name="Marcet-Houben M."/>
            <person name="Polaino S."/>
            <person name="Salamov A."/>
            <person name="Villalobos J.M."/>
            <person name="Alvarez M.I."/>
            <person name="Avalos J."/>
            <person name="Benito E.P."/>
            <person name="Benoit I."/>
            <person name="Burger G."/>
            <person name="Camino L.P."/>
            <person name="Canovas D."/>
            <person name="Cerda-Olmedo E."/>
            <person name="Cheng J.-F."/>
            <person name="Dominguez A."/>
            <person name="Elias M."/>
            <person name="Eslava A.P."/>
            <person name="Glaser F."/>
            <person name="Grimwood J."/>
            <person name="Gutierrez G."/>
            <person name="Heitman J."/>
            <person name="Henrissat B."/>
            <person name="Iturriaga E.A."/>
            <person name="Lang B.F."/>
            <person name="Lavin J.L."/>
            <person name="Lee S."/>
            <person name="Li W."/>
            <person name="Lindquist E."/>
            <person name="Lopez-Garcia S."/>
            <person name="Luque E.M."/>
            <person name="Marcos A.T."/>
            <person name="Martin J."/>
            <person name="Mccluskey K."/>
            <person name="Medina H.R."/>
            <person name="Miralles-Duran A."/>
            <person name="Miyazaki A."/>
            <person name="Munoz-Torres E."/>
            <person name="Oguiza J.A."/>
            <person name="Ohm R."/>
            <person name="Olmedo M."/>
            <person name="Orejas M."/>
            <person name="Ortiz-Castellanos L."/>
            <person name="Pisabarro A.G."/>
            <person name="Rodriguez-Romero J."/>
            <person name="Ruiz-Herrera J."/>
            <person name="Ruiz-Vazquez R."/>
            <person name="Sanz C."/>
            <person name="Schackwitz W."/>
            <person name="Schmutz J."/>
            <person name="Shahriari M."/>
            <person name="Shelest E."/>
            <person name="Silva-Franco F."/>
            <person name="Soanes D."/>
            <person name="Syed K."/>
            <person name="Tagua V.G."/>
            <person name="Talbot N.J."/>
            <person name="Thon M."/>
            <person name="De Vries R.P."/>
            <person name="Wiebenga A."/>
            <person name="Yadav J.S."/>
            <person name="Braun E.L."/>
            <person name="Baker S."/>
            <person name="Garre V."/>
            <person name="Horwitz B."/>
            <person name="Torres-Martinez S."/>
            <person name="Idnurm A."/>
            <person name="Herrera-Estrella A."/>
            <person name="Gabaldon T."/>
            <person name="Grigoriev I.V."/>
        </authorList>
    </citation>
    <scope>NUCLEOTIDE SEQUENCE [LARGE SCALE GENOMIC DNA]</scope>
    <source>
        <strain evidence="2 3">CBS 277.49</strain>
    </source>
</reference>